<dbReference type="InterPro" id="IPR052574">
    <property type="entry name" value="CDIRP"/>
</dbReference>
<dbReference type="AlphaFoldDB" id="A0A430FQ82"/>
<evidence type="ECO:0000256" key="1">
    <source>
        <dbReference type="ARBA" id="ARBA00022614"/>
    </source>
</evidence>
<feature type="domain" description="SLH" evidence="4">
    <location>
        <begin position="594"/>
        <end position="661"/>
    </location>
</feature>
<feature type="signal peptide" evidence="3">
    <location>
        <begin position="1"/>
        <end position="34"/>
    </location>
</feature>
<sequence>MKGRGKTSIIAVLAALATLLVPTALGTIAGTAVASSPKGDIPIDETTFPDEAFRNFVKDHWDTDGSGVLSEQERGAVGELQYDNTDGTKPKFISLKGIEYAPNLSTINITNTALETLDLSGNPGLRSVTVTANPLYDIDLTQSGQLQRLTVDNNDLSHLDTSHCTNLEDLHVVQNHFVSLDISHNARLRTLNASNNALTSIAFPEHAALTDLVVGNNQFTAIDVAQLTNLHYLSIAYNPIRSIDVSHNDELYRLDIDGDAITKLDLTHNAKLRDFRAAHVDFPALNLSHNQNLFSLVLSTKCMKSLDLTSNPLLYSLTLDGGTDGQSSFTSLKLPAGEELRKLAVTNNPALTTIDISHDPAVFDVNVANNNLSSFDITNNTELYWLDISGNPLPNFDISGVPQLVEFSAERTGTTAVDLTHNSELWTLNLGHNKLASVDVTNIAGLKELRVNGNALSALDVSQNPALDVLDVAQNKLTYLHVPQAHIGNDGTRGLQLLNVTNSALLGLDVAARPQQFETGSIDDPDYAYYTTNEQLDFAQTAPAMDPHKITAVSGGTLTDAVLTPDSIPGTVRYQYDMGAGMTWNARVEFIEGPAPQFTDVNESTPHKADIDWIARRHITEGYLNTDGTKRFEPMGSVNRQDMAAFLRRVAVKNHISDAATWEPTEEDWNRFSDVHRDTPHAEDILWLAHASIAQGYKQENGPGTFGPMIVVYRQDMAAFIRRFASLAGKSDDVEPKSFTDVTDATPHADDIRWLGGTTIAEGYKNNDGTYRYEPMTSTYRQDMAAFLHRLDTFINTKPSAQ</sequence>
<dbReference type="Gene3D" id="3.80.10.10">
    <property type="entry name" value="Ribonuclease Inhibitor"/>
    <property type="match status" value="2"/>
</dbReference>
<proteinExistence type="predicted"/>
<dbReference type="OrthoDB" id="614750at2"/>
<feature type="domain" description="SLH" evidence="4">
    <location>
        <begin position="668"/>
        <end position="735"/>
    </location>
</feature>
<dbReference type="EMBL" id="QXGM01000002">
    <property type="protein sequence ID" value="RSX54990.1"/>
    <property type="molecule type" value="Genomic_DNA"/>
</dbReference>
<protein>
    <submittedName>
        <fullName evidence="5">Repeat protein</fullName>
    </submittedName>
</protein>
<keyword evidence="1" id="KW-0433">Leucine-rich repeat</keyword>
<dbReference type="PANTHER" id="PTHR47566:SF1">
    <property type="entry name" value="PROTEIN NUD1"/>
    <property type="match status" value="1"/>
</dbReference>
<gene>
    <name evidence="5" type="ORF">D2E26_1044</name>
</gene>
<reference evidence="5 6" key="1">
    <citation type="submission" date="2018-09" db="EMBL/GenBank/DDBJ databases">
        <title>Characterization of the phylogenetic diversity of five novel species belonging to the genus Bifidobacterium.</title>
        <authorList>
            <person name="Lugli G.A."/>
            <person name="Duranti S."/>
            <person name="Milani C."/>
        </authorList>
    </citation>
    <scope>NUCLEOTIDE SEQUENCE [LARGE SCALE GENOMIC DNA]</scope>
    <source>
        <strain evidence="5 6">2036B</strain>
    </source>
</reference>
<dbReference type="PROSITE" id="PS51272">
    <property type="entry name" value="SLH"/>
    <property type="match status" value="2"/>
</dbReference>
<dbReference type="Proteomes" id="UP000287609">
    <property type="component" value="Unassembled WGS sequence"/>
</dbReference>
<keyword evidence="6" id="KW-1185">Reference proteome</keyword>
<evidence type="ECO:0000313" key="5">
    <source>
        <dbReference type="EMBL" id="RSX54990.1"/>
    </source>
</evidence>
<evidence type="ECO:0000256" key="2">
    <source>
        <dbReference type="ARBA" id="ARBA00022737"/>
    </source>
</evidence>
<evidence type="ECO:0000313" key="6">
    <source>
        <dbReference type="Proteomes" id="UP000287609"/>
    </source>
</evidence>
<keyword evidence="3" id="KW-0732">Signal</keyword>
<comment type="caution">
    <text evidence="5">The sequence shown here is derived from an EMBL/GenBank/DDBJ whole genome shotgun (WGS) entry which is preliminary data.</text>
</comment>
<keyword evidence="2" id="KW-0677">Repeat</keyword>
<name>A0A430FQ82_9BIFI</name>
<dbReference type="SUPFAM" id="SSF52058">
    <property type="entry name" value="L domain-like"/>
    <property type="match status" value="2"/>
</dbReference>
<dbReference type="InterPro" id="IPR001119">
    <property type="entry name" value="SLH_dom"/>
</dbReference>
<dbReference type="InterPro" id="IPR032675">
    <property type="entry name" value="LRR_dom_sf"/>
</dbReference>
<dbReference type="PANTHER" id="PTHR47566">
    <property type="match status" value="1"/>
</dbReference>
<evidence type="ECO:0000259" key="4">
    <source>
        <dbReference type="PROSITE" id="PS51272"/>
    </source>
</evidence>
<feature type="chain" id="PRO_5019400814" evidence="3">
    <location>
        <begin position="35"/>
        <end position="802"/>
    </location>
</feature>
<organism evidence="5 6">
    <name type="scientific">Bifidobacterium dolichotidis</name>
    <dbReference type="NCBI Taxonomy" id="2306976"/>
    <lineage>
        <taxon>Bacteria</taxon>
        <taxon>Bacillati</taxon>
        <taxon>Actinomycetota</taxon>
        <taxon>Actinomycetes</taxon>
        <taxon>Bifidobacteriales</taxon>
        <taxon>Bifidobacteriaceae</taxon>
        <taxon>Bifidobacterium</taxon>
    </lineage>
</organism>
<dbReference type="GO" id="GO:0035591">
    <property type="term" value="F:signaling adaptor activity"/>
    <property type="evidence" value="ECO:0007669"/>
    <property type="project" value="TreeGrafter"/>
</dbReference>
<accession>A0A430FQ82</accession>
<evidence type="ECO:0000256" key="3">
    <source>
        <dbReference type="SAM" id="SignalP"/>
    </source>
</evidence>
<dbReference type="RefSeq" id="WP_125963663.1">
    <property type="nucleotide sequence ID" value="NZ_QXGM01000002.1"/>
</dbReference>